<name>A0A6J6PPM3_9ZZZZ</name>
<protein>
    <submittedName>
        <fullName evidence="3">Unannotated protein</fullName>
    </submittedName>
</protein>
<proteinExistence type="predicted"/>
<organism evidence="3">
    <name type="scientific">freshwater metagenome</name>
    <dbReference type="NCBI Taxonomy" id="449393"/>
    <lineage>
        <taxon>unclassified sequences</taxon>
        <taxon>metagenomes</taxon>
        <taxon>ecological metagenomes</taxon>
    </lineage>
</organism>
<dbReference type="Gene3D" id="3.40.50.2000">
    <property type="entry name" value="Glycogen Phosphorylase B"/>
    <property type="match status" value="2"/>
</dbReference>
<dbReference type="PANTHER" id="PTHR12526">
    <property type="entry name" value="GLYCOSYLTRANSFERASE"/>
    <property type="match status" value="1"/>
</dbReference>
<dbReference type="EMBL" id="CAFBPA010000121">
    <property type="protein sequence ID" value="CAB5007110.1"/>
    <property type="molecule type" value="Genomic_DNA"/>
</dbReference>
<dbReference type="PANTHER" id="PTHR12526:SF636">
    <property type="entry name" value="BLL3647 PROTEIN"/>
    <property type="match status" value="1"/>
</dbReference>
<dbReference type="Pfam" id="PF00534">
    <property type="entry name" value="Glycos_transf_1"/>
    <property type="match status" value="1"/>
</dbReference>
<evidence type="ECO:0000259" key="2">
    <source>
        <dbReference type="Pfam" id="PF13439"/>
    </source>
</evidence>
<evidence type="ECO:0000259" key="1">
    <source>
        <dbReference type="Pfam" id="PF00534"/>
    </source>
</evidence>
<evidence type="ECO:0000313" key="4">
    <source>
        <dbReference type="EMBL" id="CAB5007110.1"/>
    </source>
</evidence>
<dbReference type="Pfam" id="PF13439">
    <property type="entry name" value="Glyco_transf_4"/>
    <property type="match status" value="1"/>
</dbReference>
<dbReference type="GO" id="GO:0016757">
    <property type="term" value="F:glycosyltransferase activity"/>
    <property type="evidence" value="ECO:0007669"/>
    <property type="project" value="InterPro"/>
</dbReference>
<feature type="domain" description="Glycosyltransferase subfamily 4-like N-terminal" evidence="2">
    <location>
        <begin position="11"/>
        <end position="165"/>
    </location>
</feature>
<feature type="domain" description="Glycosyl transferase family 1" evidence="1">
    <location>
        <begin position="187"/>
        <end position="302"/>
    </location>
</feature>
<dbReference type="SUPFAM" id="SSF53756">
    <property type="entry name" value="UDP-Glycosyltransferase/glycogen phosphorylase"/>
    <property type="match status" value="1"/>
</dbReference>
<dbReference type="InterPro" id="IPR028098">
    <property type="entry name" value="Glyco_trans_4-like_N"/>
</dbReference>
<dbReference type="EMBL" id="CAEZXZ010000060">
    <property type="protein sequence ID" value="CAB4701470.1"/>
    <property type="molecule type" value="Genomic_DNA"/>
</dbReference>
<reference evidence="3" key="1">
    <citation type="submission" date="2020-05" db="EMBL/GenBank/DDBJ databases">
        <authorList>
            <person name="Chiriac C."/>
            <person name="Salcher M."/>
            <person name="Ghai R."/>
            <person name="Kavagutti S V."/>
        </authorList>
    </citation>
    <scope>NUCLEOTIDE SEQUENCE</scope>
</reference>
<gene>
    <name evidence="3" type="ORF">UFOPK2625_00526</name>
    <name evidence="4" type="ORF">UFOPK4043_00876</name>
</gene>
<evidence type="ECO:0000313" key="3">
    <source>
        <dbReference type="EMBL" id="CAB4701470.1"/>
    </source>
</evidence>
<accession>A0A6J6PPM3</accession>
<dbReference type="AlphaFoldDB" id="A0A6J6PPM3"/>
<dbReference type="InterPro" id="IPR001296">
    <property type="entry name" value="Glyco_trans_1"/>
</dbReference>
<sequence>MGTRGVPAQHGGFETAVEEIGKRLAARGYEVSVYCRNPGQRITEYEGMKLVNAPAIRHRLAETLSHTTASTAHAIIKDHPDVVLLLNAGNAPLLKPLKLAGIPTAIHLDGLESKREKWRGAGAKYYRWAEKAAVKWGQEVIADAQAIADYVKQTYGRDCVVIPYGAEVINPPSTRLAELQLSPQGYHLLVARFEPENHVIEAVQAYRASSESRPLVVVGSAPYSQWYVDKVHAAARGDVRIKFTGAIYDQELLEQLYGHAITYIHGHSVGGTNPSLLRAMGAGAPVLAYDVEFNREVTANHGYFWGDSGQLQLILNDIAAGKEAARLVELHDINQQRIESAYQWDAVTDKYEALINSLANRSGK</sequence>